<reference evidence="1" key="1">
    <citation type="submission" date="2020-05" db="EMBL/GenBank/DDBJ databases">
        <title>Chitinophaga laudate sp. nov., isolated from a tropical peat swamp.</title>
        <authorList>
            <person name="Goh C.B.S."/>
            <person name="Lee M.S."/>
            <person name="Parimannan S."/>
            <person name="Pasbakhsh P."/>
            <person name="Yule C.M."/>
            <person name="Rajandas H."/>
            <person name="Loke S."/>
            <person name="Croft L."/>
            <person name="Tan J.B.L."/>
        </authorList>
    </citation>
    <scope>NUCLEOTIDE SEQUENCE</scope>
    <source>
        <strain evidence="1">Mgbs1</strain>
    </source>
</reference>
<gene>
    <name evidence="1" type="ORF">ECE50_005945</name>
</gene>
<dbReference type="EMBL" id="RIAR02000001">
    <property type="protein sequence ID" value="NSL86360.1"/>
    <property type="molecule type" value="Genomic_DNA"/>
</dbReference>
<dbReference type="OrthoDB" id="8263000at2"/>
<dbReference type="AlphaFoldDB" id="A0A3S1B3V3"/>
<organism evidence="1 2">
    <name type="scientific">Chitinophaga solisilvae</name>
    <dbReference type="NCBI Taxonomy" id="1233460"/>
    <lineage>
        <taxon>Bacteria</taxon>
        <taxon>Pseudomonadati</taxon>
        <taxon>Bacteroidota</taxon>
        <taxon>Chitinophagia</taxon>
        <taxon>Chitinophagales</taxon>
        <taxon>Chitinophagaceae</taxon>
        <taxon>Chitinophaga</taxon>
    </lineage>
</organism>
<proteinExistence type="predicted"/>
<evidence type="ECO:0000313" key="1">
    <source>
        <dbReference type="EMBL" id="NSL86360.1"/>
    </source>
</evidence>
<keyword evidence="2" id="KW-1185">Reference proteome</keyword>
<dbReference type="Proteomes" id="UP000281028">
    <property type="component" value="Unassembled WGS sequence"/>
</dbReference>
<accession>A0A3S1B3V3</accession>
<name>A0A3S1B3V3_9BACT</name>
<sequence>MNQLIPPFIKPVEAVAGDTDYSSLRAAAMEMITGYSGRRWTDHNEHDPGITTLEALCYALTEQLHFSNLSVSELLQLLREKDALQTDFFQPQDILFNAPVTLLDWKKFLVDQDTVSNAWLTPLTNGNVPPLFLKNNVYNYTAGKSINIQGIYNALLQWAPDKNLGELNGNILSIPRTLNLPNGTQKTYWADLIFSFTWDSTDVEAIAFRSILAITNITLTTGLVPDVAAPGVYFATLKIDLGGPSVTVNVILRINTEMATGLERTNVETEFGNYLKDKTAGPVPVYNKIINQAWTLSLNIRKLLVAHRNLAEDFFQLSAVKIIEIGLQCDLELTPGIEIEPVLAEIFYVVDKFISPVILFETPDPQNLADSFEGPELLHGYLSDRQLLQSPSCCLFLSDILHIMLEGKQQVRNPNIIAIFNLSLQSYINNKIAGNSEENCLRLLEDISWRPRLNIFKSAITVRQRGVMKSFSISDVFNRFNVLKNTPAALPTALPPADTGADAAQIPLIPAYYPVQYELPDCYQLSLQEKTAVNTQMRGYLFFFEQLLANMQSQWQHSMQLLSVANVGTETRFPVNLRQALPFYDSYLKAGYDTALLTDNKENQLRRSLMLDHLLARLGEDFRYYGSWNNLTGAALNTAKYNFLISLPALATARLQAFDYSKVSWNSTNTATVQQKLVHLLHLPDNLSKRRWKNPNNPAGPFSITGGGPFGFTVNNGNPLQVVNSPNNNYAFRYEAEDAATAVIQWGGNIGNYQIQEKAGAYSYVLLNDEQQLIAVSNNVLFVSPAAALAAATALAAYLAAQWLPLEGMHLVEMLLLRPQVYVTGGLQDELLTIPQVNGAIAEGFNEDMYSSQVMAVLPGAGPRFGDPGYQEVAAAVIRKELPAWLQVRVVWLNIFKMFEFEEAYQSWVSTVSNPAATEVNIQSAKKGMVRIVNSIHDMLRLRGEY</sequence>
<evidence type="ECO:0000313" key="2">
    <source>
        <dbReference type="Proteomes" id="UP000281028"/>
    </source>
</evidence>
<protein>
    <submittedName>
        <fullName evidence="1">Uncharacterized protein</fullName>
    </submittedName>
</protein>
<comment type="caution">
    <text evidence="1">The sequence shown here is derived from an EMBL/GenBank/DDBJ whole genome shotgun (WGS) entry which is preliminary data.</text>
</comment>